<proteinExistence type="predicted"/>
<gene>
    <name evidence="2" type="ORF">OPV22_008591</name>
</gene>
<dbReference type="EMBL" id="JAQQAF010000003">
    <property type="protein sequence ID" value="KAJ8498039.1"/>
    <property type="molecule type" value="Genomic_DNA"/>
</dbReference>
<name>A0AAV8PQ32_ENSVE</name>
<sequence length="72" mass="7482">MSAHSPGPVRAETGEEEFTGPHGKAAELPTGPHAAQANEVIEGSANSVRLTRPPMGARDRVWPTSLVLSVAP</sequence>
<comment type="caution">
    <text evidence="2">The sequence shown here is derived from an EMBL/GenBank/DDBJ whole genome shotgun (WGS) entry which is preliminary data.</text>
</comment>
<protein>
    <recommendedName>
        <fullName evidence="4">SMP domain-containing protein</fullName>
    </recommendedName>
</protein>
<accession>A0AAV8PQ32</accession>
<dbReference type="AlphaFoldDB" id="A0AAV8PQ32"/>
<feature type="region of interest" description="Disordered" evidence="1">
    <location>
        <begin position="1"/>
        <end position="33"/>
    </location>
</feature>
<keyword evidence="3" id="KW-1185">Reference proteome</keyword>
<organism evidence="2 3">
    <name type="scientific">Ensete ventricosum</name>
    <name type="common">Abyssinian banana</name>
    <name type="synonym">Musa ensete</name>
    <dbReference type="NCBI Taxonomy" id="4639"/>
    <lineage>
        <taxon>Eukaryota</taxon>
        <taxon>Viridiplantae</taxon>
        <taxon>Streptophyta</taxon>
        <taxon>Embryophyta</taxon>
        <taxon>Tracheophyta</taxon>
        <taxon>Spermatophyta</taxon>
        <taxon>Magnoliopsida</taxon>
        <taxon>Liliopsida</taxon>
        <taxon>Zingiberales</taxon>
        <taxon>Musaceae</taxon>
        <taxon>Ensete</taxon>
    </lineage>
</organism>
<evidence type="ECO:0000313" key="3">
    <source>
        <dbReference type="Proteomes" id="UP001222027"/>
    </source>
</evidence>
<evidence type="ECO:0008006" key="4">
    <source>
        <dbReference type="Google" id="ProtNLM"/>
    </source>
</evidence>
<reference evidence="2 3" key="1">
    <citation type="submission" date="2022-12" db="EMBL/GenBank/DDBJ databases">
        <title>Chromosome-scale assembly of the Ensete ventricosum genome.</title>
        <authorList>
            <person name="Dussert Y."/>
            <person name="Stocks J."/>
            <person name="Wendawek A."/>
            <person name="Woldeyes F."/>
            <person name="Nichols R.A."/>
            <person name="Borrell J.S."/>
        </authorList>
    </citation>
    <scope>NUCLEOTIDE SEQUENCE [LARGE SCALE GENOMIC DNA]</scope>
    <source>
        <strain evidence="3">cv. Maze</strain>
        <tissue evidence="2">Seeds</tissue>
    </source>
</reference>
<dbReference type="Proteomes" id="UP001222027">
    <property type="component" value="Unassembled WGS sequence"/>
</dbReference>
<evidence type="ECO:0000256" key="1">
    <source>
        <dbReference type="SAM" id="MobiDB-lite"/>
    </source>
</evidence>
<evidence type="ECO:0000313" key="2">
    <source>
        <dbReference type="EMBL" id="KAJ8498039.1"/>
    </source>
</evidence>